<proteinExistence type="predicted"/>
<dbReference type="SUPFAM" id="SSF51735">
    <property type="entry name" value="NAD(P)-binding Rossmann-fold domains"/>
    <property type="match status" value="1"/>
</dbReference>
<comment type="caution">
    <text evidence="1">The sequence shown here is derived from an EMBL/GenBank/DDBJ whole genome shotgun (WGS) entry which is preliminary data.</text>
</comment>
<dbReference type="PANTHER" id="PTHR44147">
    <property type="entry name" value="DEHYDROGENASE/REDUCTASE SDR FAMILY MEMBER 1"/>
    <property type="match status" value="1"/>
</dbReference>
<evidence type="ECO:0000313" key="1">
    <source>
        <dbReference type="EMBL" id="RKD73475.1"/>
    </source>
</evidence>
<dbReference type="Pfam" id="PF00106">
    <property type="entry name" value="adh_short"/>
    <property type="match status" value="1"/>
</dbReference>
<organism evidence="1 2">
    <name type="scientific">Sinobaca qinghaiensis</name>
    <dbReference type="NCBI Taxonomy" id="342944"/>
    <lineage>
        <taxon>Bacteria</taxon>
        <taxon>Bacillati</taxon>
        <taxon>Bacillota</taxon>
        <taxon>Bacilli</taxon>
        <taxon>Bacillales</taxon>
        <taxon>Sporolactobacillaceae</taxon>
        <taxon>Sinobaca</taxon>
    </lineage>
</organism>
<dbReference type="NCBIfam" id="NF006159">
    <property type="entry name" value="PRK08303.1"/>
    <property type="match status" value="1"/>
</dbReference>
<keyword evidence="2" id="KW-1185">Reference proteome</keyword>
<dbReference type="OrthoDB" id="63584at2"/>
<dbReference type="InterPro" id="IPR002347">
    <property type="entry name" value="SDR_fam"/>
</dbReference>
<dbReference type="AlphaFoldDB" id="A0A419V4Q9"/>
<accession>A0A419V4Q9</accession>
<dbReference type="Gene3D" id="3.40.50.720">
    <property type="entry name" value="NAD(P)-binding Rossmann-like Domain"/>
    <property type="match status" value="1"/>
</dbReference>
<dbReference type="InterPro" id="IPR036291">
    <property type="entry name" value="NAD(P)-bd_dom_sf"/>
</dbReference>
<sequence>MKALEGKIALVAGATRGAGRGIAVMLGEAGATVYCTGRSTRGAPSDLNRPETIEDTAEMVTAYGGRGIPVQTDHTVISEVESLFARIDREQQGRLDLVVNDIWGGEKWTEWNTPFWKHSLSNGLMMQERAVHSHMITSFHAARMMVKNRSGLIVEITDGTDYSYRGNLYYTLAKSSVINLVTSMSEELSPYNISAVSLTPGFLRSEEMLDHFGVSESNWQDAAAKDSHFAQSETPFFIGRAVASLAADPKAFSKTGRSLSSWGLSEEYGFKDIDGRKPHWGNYYKTIKHMY</sequence>
<evidence type="ECO:0000313" key="2">
    <source>
        <dbReference type="Proteomes" id="UP000285120"/>
    </source>
</evidence>
<dbReference type="EMBL" id="RAPK01000008">
    <property type="protein sequence ID" value="RKD73475.1"/>
    <property type="molecule type" value="Genomic_DNA"/>
</dbReference>
<dbReference type="PRINTS" id="PR00081">
    <property type="entry name" value="GDHRDH"/>
</dbReference>
<dbReference type="RefSeq" id="WP_120192965.1">
    <property type="nucleotide sequence ID" value="NZ_RAPK01000008.1"/>
</dbReference>
<dbReference type="Proteomes" id="UP000285120">
    <property type="component" value="Unassembled WGS sequence"/>
</dbReference>
<protein>
    <submittedName>
        <fullName evidence="1">NAD(P)-dependent dehydrogenase (Short-subunit alcohol dehydrogenase family)</fullName>
    </submittedName>
</protein>
<reference evidence="1 2" key="1">
    <citation type="submission" date="2018-09" db="EMBL/GenBank/DDBJ databases">
        <title>Genomic Encyclopedia of Archaeal and Bacterial Type Strains, Phase II (KMG-II): from individual species to whole genera.</title>
        <authorList>
            <person name="Goeker M."/>
        </authorList>
    </citation>
    <scope>NUCLEOTIDE SEQUENCE [LARGE SCALE GENOMIC DNA]</scope>
    <source>
        <strain evidence="1 2">DSM 17008</strain>
    </source>
</reference>
<dbReference type="PANTHER" id="PTHR44147:SF2">
    <property type="entry name" value="DEHYDROGENASE_REDUCTASE SDR FAMILY MEMBER 1"/>
    <property type="match status" value="1"/>
</dbReference>
<gene>
    <name evidence="1" type="ORF">ATL39_1770</name>
</gene>
<name>A0A419V4Q9_9BACL</name>